<sequence length="267" mass="29550">MPMFKSFALIFALIVGNSHLASTFSIGEIWQTITDWTDDEGSKEQVIYSGDEDLAEVYTTCNSYINGRNGTITSPNYPYQYSNGLRCYFRIYAYVWPIEVTINDFHTERSYDYLRIYDGYSSGYPLLGSFSGHFAPGTTRTVTGRNPSRYMYLYFQTDGSSSSIGWSLTFGAVGTTGPIANSSSNCSCEIALDQAHHNMSCANPGEQCSDTTPLQTIFNKYLGPAQSIADCVYFSRSCHQQCMTNASEFWGDLGLRQPISGGDGGKT</sequence>
<dbReference type="Pfam" id="PF00431">
    <property type="entry name" value="CUB"/>
    <property type="match status" value="1"/>
</dbReference>
<comment type="caution">
    <text evidence="3">Lacks conserved residue(s) required for the propagation of feature annotation.</text>
</comment>
<reference evidence="6" key="1">
    <citation type="submission" date="2022-03" db="EMBL/GenBank/DDBJ databases">
        <authorList>
            <person name="Martin C."/>
        </authorList>
    </citation>
    <scope>NUCLEOTIDE SEQUENCE</scope>
</reference>
<keyword evidence="2" id="KW-1015">Disulfide bond</keyword>
<feature type="signal peptide" evidence="4">
    <location>
        <begin position="1"/>
        <end position="23"/>
    </location>
</feature>
<feature type="chain" id="PRO_5035723107" description="CUB domain-containing protein" evidence="4">
    <location>
        <begin position="24"/>
        <end position="267"/>
    </location>
</feature>
<dbReference type="EMBL" id="CAIIXF020000012">
    <property type="protein sequence ID" value="CAH1800527.1"/>
    <property type="molecule type" value="Genomic_DNA"/>
</dbReference>
<keyword evidence="1" id="KW-0677">Repeat</keyword>
<evidence type="ECO:0000256" key="3">
    <source>
        <dbReference type="PROSITE-ProRule" id="PRU00059"/>
    </source>
</evidence>
<evidence type="ECO:0000313" key="7">
    <source>
        <dbReference type="Proteomes" id="UP000749559"/>
    </source>
</evidence>
<dbReference type="Gene3D" id="2.60.120.290">
    <property type="entry name" value="Spermadhesin, CUB domain"/>
    <property type="match status" value="1"/>
</dbReference>
<keyword evidence="7" id="KW-1185">Reference proteome</keyword>
<proteinExistence type="predicted"/>
<evidence type="ECO:0000256" key="2">
    <source>
        <dbReference type="ARBA" id="ARBA00023157"/>
    </source>
</evidence>
<organism evidence="6 7">
    <name type="scientific">Owenia fusiformis</name>
    <name type="common">Polychaete worm</name>
    <dbReference type="NCBI Taxonomy" id="6347"/>
    <lineage>
        <taxon>Eukaryota</taxon>
        <taxon>Metazoa</taxon>
        <taxon>Spiralia</taxon>
        <taxon>Lophotrochozoa</taxon>
        <taxon>Annelida</taxon>
        <taxon>Polychaeta</taxon>
        <taxon>Sedentaria</taxon>
        <taxon>Canalipalpata</taxon>
        <taxon>Sabellida</taxon>
        <taxon>Oweniida</taxon>
        <taxon>Oweniidae</taxon>
        <taxon>Owenia</taxon>
    </lineage>
</organism>
<accession>A0A8S4Q5A9</accession>
<evidence type="ECO:0000259" key="5">
    <source>
        <dbReference type="PROSITE" id="PS01180"/>
    </source>
</evidence>
<evidence type="ECO:0000256" key="1">
    <source>
        <dbReference type="ARBA" id="ARBA00022737"/>
    </source>
</evidence>
<dbReference type="Proteomes" id="UP000749559">
    <property type="component" value="Unassembled WGS sequence"/>
</dbReference>
<dbReference type="SMART" id="SM00042">
    <property type="entry name" value="CUB"/>
    <property type="match status" value="1"/>
</dbReference>
<dbReference type="InterPro" id="IPR000859">
    <property type="entry name" value="CUB_dom"/>
</dbReference>
<dbReference type="SUPFAM" id="SSF49854">
    <property type="entry name" value="Spermadhesin, CUB domain"/>
    <property type="match status" value="1"/>
</dbReference>
<protein>
    <recommendedName>
        <fullName evidence="5">CUB domain-containing protein</fullName>
    </recommendedName>
</protein>
<dbReference type="InterPro" id="IPR035914">
    <property type="entry name" value="Sperma_CUB_dom_sf"/>
</dbReference>
<dbReference type="AlphaFoldDB" id="A0A8S4Q5A9"/>
<evidence type="ECO:0000256" key="4">
    <source>
        <dbReference type="SAM" id="SignalP"/>
    </source>
</evidence>
<dbReference type="PROSITE" id="PS01180">
    <property type="entry name" value="CUB"/>
    <property type="match status" value="1"/>
</dbReference>
<name>A0A8S4Q5A9_OWEFU</name>
<feature type="domain" description="CUB" evidence="5">
    <location>
        <begin position="61"/>
        <end position="173"/>
    </location>
</feature>
<comment type="caution">
    <text evidence="6">The sequence shown here is derived from an EMBL/GenBank/DDBJ whole genome shotgun (WGS) entry which is preliminary data.</text>
</comment>
<keyword evidence="4" id="KW-0732">Signal</keyword>
<evidence type="ECO:0000313" key="6">
    <source>
        <dbReference type="EMBL" id="CAH1800527.1"/>
    </source>
</evidence>
<dbReference type="OrthoDB" id="6083276at2759"/>
<dbReference type="PANTHER" id="PTHR24251">
    <property type="entry name" value="OVOCHYMASE-RELATED"/>
    <property type="match status" value="1"/>
</dbReference>
<dbReference type="CDD" id="cd00041">
    <property type="entry name" value="CUB"/>
    <property type="match status" value="1"/>
</dbReference>
<gene>
    <name evidence="6" type="ORF">OFUS_LOCUS24399</name>
</gene>